<dbReference type="GeneTree" id="ENSGT00940000165344"/>
<evidence type="ECO:0000256" key="1">
    <source>
        <dbReference type="ARBA" id="ARBA00034118"/>
    </source>
</evidence>
<reference evidence="5" key="3">
    <citation type="submission" date="2025-09" db="UniProtKB">
        <authorList>
            <consortium name="Ensembl"/>
        </authorList>
    </citation>
    <scope>IDENTIFICATION</scope>
</reference>
<dbReference type="Pfam" id="PF10169">
    <property type="entry name" value="LLPH"/>
    <property type="match status" value="1"/>
</dbReference>
<dbReference type="PANTHER" id="PTHR34253">
    <property type="entry name" value="PROTEIN LLP HOMOLOG"/>
    <property type="match status" value="1"/>
</dbReference>
<evidence type="ECO:0000313" key="6">
    <source>
        <dbReference type="Proteomes" id="UP000265100"/>
    </source>
</evidence>
<evidence type="ECO:0000313" key="5">
    <source>
        <dbReference type="Ensembl" id="ENSACLP00000053655.1"/>
    </source>
</evidence>
<protein>
    <recommendedName>
        <fullName evidence="2">Protein LLP homolog</fullName>
    </recommendedName>
    <alternativeName>
        <fullName evidence="3">Protein LAPS18-like</fullName>
    </alternativeName>
</protein>
<dbReference type="GO" id="GO:0003723">
    <property type="term" value="F:RNA binding"/>
    <property type="evidence" value="ECO:0007669"/>
    <property type="project" value="TreeGrafter"/>
</dbReference>
<evidence type="ECO:0000256" key="4">
    <source>
        <dbReference type="SAM" id="MobiDB-lite"/>
    </source>
</evidence>
<reference evidence="5" key="2">
    <citation type="submission" date="2025-08" db="UniProtKB">
        <authorList>
            <consortium name="Ensembl"/>
        </authorList>
    </citation>
    <scope>IDENTIFICATION</scope>
</reference>
<reference evidence="5" key="1">
    <citation type="submission" date="2018-05" db="EMBL/GenBank/DDBJ databases">
        <authorList>
            <person name="Datahose"/>
        </authorList>
    </citation>
    <scope>NUCLEOTIDE SEQUENCE</scope>
</reference>
<accession>A0AAX7TBJ8</accession>
<name>A0AAX7TBJ8_ASTCA</name>
<keyword evidence="6" id="KW-1185">Reference proteome</keyword>
<organism evidence="5 6">
    <name type="scientific">Astatotilapia calliptera</name>
    <name type="common">Eastern happy</name>
    <name type="synonym">Chromis callipterus</name>
    <dbReference type="NCBI Taxonomy" id="8154"/>
    <lineage>
        <taxon>Eukaryota</taxon>
        <taxon>Metazoa</taxon>
        <taxon>Chordata</taxon>
        <taxon>Craniata</taxon>
        <taxon>Vertebrata</taxon>
        <taxon>Euteleostomi</taxon>
        <taxon>Actinopterygii</taxon>
        <taxon>Neopterygii</taxon>
        <taxon>Teleostei</taxon>
        <taxon>Neoteleostei</taxon>
        <taxon>Acanthomorphata</taxon>
        <taxon>Ovalentaria</taxon>
        <taxon>Cichlomorphae</taxon>
        <taxon>Cichliformes</taxon>
        <taxon>Cichlidae</taxon>
        <taxon>African cichlids</taxon>
        <taxon>Pseudocrenilabrinae</taxon>
        <taxon>Haplochromini</taxon>
        <taxon>Astatotilapia</taxon>
    </lineage>
</organism>
<feature type="region of interest" description="Disordered" evidence="4">
    <location>
        <begin position="1"/>
        <end position="23"/>
    </location>
</feature>
<feature type="compositionally biased region" description="Basic residues" evidence="4">
    <location>
        <begin position="1"/>
        <end position="21"/>
    </location>
</feature>
<dbReference type="AlphaFoldDB" id="A0AAX7TBJ8"/>
<dbReference type="GO" id="GO:0097484">
    <property type="term" value="P:dendrite extension"/>
    <property type="evidence" value="ECO:0007669"/>
    <property type="project" value="TreeGrafter"/>
</dbReference>
<comment type="similarity">
    <text evidence="1">Belongs to the learning-associated protein family.</text>
</comment>
<dbReference type="GO" id="GO:0005730">
    <property type="term" value="C:nucleolus"/>
    <property type="evidence" value="ECO:0007669"/>
    <property type="project" value="TreeGrafter"/>
</dbReference>
<proteinExistence type="inferred from homology"/>
<dbReference type="PANTHER" id="PTHR34253:SF1">
    <property type="entry name" value="PROTEIN LLP HOMOLOG"/>
    <property type="match status" value="1"/>
</dbReference>
<evidence type="ECO:0000256" key="3">
    <source>
        <dbReference type="ARBA" id="ARBA00034144"/>
    </source>
</evidence>
<dbReference type="Proteomes" id="UP000265100">
    <property type="component" value="Chromosome 17"/>
</dbReference>
<sequence>MAKSLRSKFKRKMRAEKRKKNAPKELNRLKQALTLDKKGEVAMTDMQEIATVVPAEKIKKQADVNMEEAEPDGKTVSTTVSSLYSLFGFFLLRGDVTPFSVSRVSYHVCVSVCLCFRWQDGHGQQAQQENSSG</sequence>
<dbReference type="InterPro" id="IPR018784">
    <property type="entry name" value="LLPH-like"/>
</dbReference>
<evidence type="ECO:0000256" key="2">
    <source>
        <dbReference type="ARBA" id="ARBA00034141"/>
    </source>
</evidence>
<dbReference type="GO" id="GO:0001099">
    <property type="term" value="F:basal RNA polymerase II transcription machinery binding"/>
    <property type="evidence" value="ECO:0007669"/>
    <property type="project" value="TreeGrafter"/>
</dbReference>
<dbReference type="Ensembl" id="ENSACLT00000062512.1">
    <property type="protein sequence ID" value="ENSACLP00000053655.1"/>
    <property type="gene ID" value="ENSACLG00000036218.1"/>
</dbReference>